<dbReference type="Gene3D" id="3.50.50.60">
    <property type="entry name" value="FAD/NAD(P)-binding domain"/>
    <property type="match status" value="1"/>
</dbReference>
<feature type="domain" description="Glucose-methanol-choline oxidoreductase N-terminal" evidence="6">
    <location>
        <begin position="81"/>
        <end position="104"/>
    </location>
</feature>
<dbReference type="PANTHER" id="PTHR11552:SF147">
    <property type="entry name" value="CHOLINE DEHYDROGENASE, MITOCHONDRIAL"/>
    <property type="match status" value="1"/>
</dbReference>
<dbReference type="InterPro" id="IPR036188">
    <property type="entry name" value="FAD/NAD-bd_sf"/>
</dbReference>
<dbReference type="PROSITE" id="PS00624">
    <property type="entry name" value="GMC_OXRED_2"/>
    <property type="match status" value="1"/>
</dbReference>
<dbReference type="EMBL" id="BMOD01000024">
    <property type="protein sequence ID" value="GGJ52128.1"/>
    <property type="molecule type" value="Genomic_DNA"/>
</dbReference>
<evidence type="ECO:0000313" key="8">
    <source>
        <dbReference type="EMBL" id="GGJ52128.1"/>
    </source>
</evidence>
<dbReference type="PIRSF" id="PIRSF000137">
    <property type="entry name" value="Alcohol_oxidase"/>
    <property type="match status" value="1"/>
</dbReference>
<evidence type="ECO:0000259" key="7">
    <source>
        <dbReference type="PROSITE" id="PS00624"/>
    </source>
</evidence>
<evidence type="ECO:0000259" key="6">
    <source>
        <dbReference type="PROSITE" id="PS00623"/>
    </source>
</evidence>
<dbReference type="PANTHER" id="PTHR11552">
    <property type="entry name" value="GLUCOSE-METHANOL-CHOLINE GMC OXIDOREDUCTASE"/>
    <property type="match status" value="1"/>
</dbReference>
<keyword evidence="4 5" id="KW-0274">FAD</keyword>
<evidence type="ECO:0000256" key="1">
    <source>
        <dbReference type="ARBA" id="ARBA00001974"/>
    </source>
</evidence>
<reference evidence="9" key="1">
    <citation type="journal article" date="2019" name="Int. J. Syst. Evol. Microbiol.">
        <title>The Global Catalogue of Microorganisms (GCM) 10K type strain sequencing project: providing services to taxonomists for standard genome sequencing and annotation.</title>
        <authorList>
            <consortium name="The Broad Institute Genomics Platform"/>
            <consortium name="The Broad Institute Genome Sequencing Center for Infectious Disease"/>
            <person name="Wu L."/>
            <person name="Ma J."/>
        </authorList>
    </citation>
    <scope>NUCLEOTIDE SEQUENCE [LARGE SCALE GENOMIC DNA]</scope>
    <source>
        <strain evidence="9">JCM 14370</strain>
    </source>
</reference>
<proteinExistence type="inferred from homology"/>
<keyword evidence="3 5" id="KW-0285">Flavoprotein</keyword>
<keyword evidence="8" id="KW-0436">Ligase</keyword>
<dbReference type="SUPFAM" id="SSF54373">
    <property type="entry name" value="FAD-linked reductases, C-terminal domain"/>
    <property type="match status" value="1"/>
</dbReference>
<evidence type="ECO:0000313" key="9">
    <source>
        <dbReference type="Proteomes" id="UP000632222"/>
    </source>
</evidence>
<comment type="similarity">
    <text evidence="2 5">Belongs to the GMC oxidoreductase family.</text>
</comment>
<name>A0ABQ2DB84_9DEIO</name>
<comment type="cofactor">
    <cofactor evidence="1">
        <name>FAD</name>
        <dbReference type="ChEBI" id="CHEBI:57692"/>
    </cofactor>
</comment>
<dbReference type="InterPro" id="IPR000172">
    <property type="entry name" value="GMC_OxRdtase_N"/>
</dbReference>
<dbReference type="Pfam" id="PF05199">
    <property type="entry name" value="GMC_oxred_C"/>
    <property type="match status" value="1"/>
</dbReference>
<dbReference type="SUPFAM" id="SSF51905">
    <property type="entry name" value="FAD/NAD(P)-binding domain"/>
    <property type="match status" value="1"/>
</dbReference>
<dbReference type="InterPro" id="IPR012132">
    <property type="entry name" value="GMC_OxRdtase"/>
</dbReference>
<dbReference type="Gene3D" id="3.30.560.10">
    <property type="entry name" value="Glucose Oxidase, domain 3"/>
    <property type="match status" value="1"/>
</dbReference>
<evidence type="ECO:0000256" key="2">
    <source>
        <dbReference type="ARBA" id="ARBA00010790"/>
    </source>
</evidence>
<dbReference type="PROSITE" id="PS00623">
    <property type="entry name" value="GMC_OXRED_1"/>
    <property type="match status" value="1"/>
</dbReference>
<protein>
    <submittedName>
        <fullName evidence="8">Alanine-phosphoribitol ligase</fullName>
    </submittedName>
</protein>
<dbReference type="Pfam" id="PF00732">
    <property type="entry name" value="GMC_oxred_N"/>
    <property type="match status" value="1"/>
</dbReference>
<accession>A0ABQ2DB84</accession>
<dbReference type="GO" id="GO:0016874">
    <property type="term" value="F:ligase activity"/>
    <property type="evidence" value="ECO:0007669"/>
    <property type="project" value="UniProtKB-KW"/>
</dbReference>
<organism evidence="8 9">
    <name type="scientific">Deinococcus roseus</name>
    <dbReference type="NCBI Taxonomy" id="392414"/>
    <lineage>
        <taxon>Bacteria</taxon>
        <taxon>Thermotogati</taxon>
        <taxon>Deinococcota</taxon>
        <taxon>Deinococci</taxon>
        <taxon>Deinococcales</taxon>
        <taxon>Deinococcaceae</taxon>
        <taxon>Deinococcus</taxon>
    </lineage>
</organism>
<keyword evidence="9" id="KW-1185">Reference proteome</keyword>
<dbReference type="Proteomes" id="UP000632222">
    <property type="component" value="Unassembled WGS sequence"/>
</dbReference>
<evidence type="ECO:0000256" key="5">
    <source>
        <dbReference type="RuleBase" id="RU003968"/>
    </source>
</evidence>
<sequence>MTMKWDFIVVGGGSAGSVVAARLSEHPEWNVLLLEAGAGQVPEVAHDPSLWFLTWGTEMDWQYKSVPQEHLRGRQTDEPRGKALGGTSQMNLMMYVRGHRQDYDNWAKVAPGWSYQEVVPFFQRLEDQEDHTNPTAGHDGPMHIINAKNHQPNPASAVFIDACAELGFPVTADFNGPYMHGAGWHHINIRDGKRESAYRAYIKPVQDRPNLHIETAARASRILIENGRAVGVEYQQNGEVKTAHAAKEVVVCSGAIDSPRLLLLSGIGPEEHLQDVGVEVVHNLKGVGENFHNHVLTGVVYGWDGELEPARLNRSESCLYTSSSDQEIAPDFQLGFVTLSFDVVIGAAHPNAVSIIAGLTKPKSRGSVKLASSDPLAAPLIDPNYLAESYDLDRMVELVKLSRQIFQTRTFAGKVTQELLPGLDCHTDEQLREFLISRAASYHHQCGSCQMGEGEWAVVSPELKVHGLEGLRVADASVMPETPSCNIHAAVLMIGERAADFVKKEHL</sequence>
<feature type="domain" description="Glucose-methanol-choline oxidoreductase N-terminal" evidence="7">
    <location>
        <begin position="254"/>
        <end position="268"/>
    </location>
</feature>
<evidence type="ECO:0000256" key="4">
    <source>
        <dbReference type="ARBA" id="ARBA00022827"/>
    </source>
</evidence>
<gene>
    <name evidence="8" type="ORF">GCM10008938_42670</name>
</gene>
<comment type="caution">
    <text evidence="8">The sequence shown here is derived from an EMBL/GenBank/DDBJ whole genome shotgun (WGS) entry which is preliminary data.</text>
</comment>
<evidence type="ECO:0000256" key="3">
    <source>
        <dbReference type="ARBA" id="ARBA00022630"/>
    </source>
</evidence>
<dbReference type="InterPro" id="IPR007867">
    <property type="entry name" value="GMC_OxRtase_C"/>
</dbReference>